<keyword evidence="7" id="KW-1185">Reference proteome</keyword>
<evidence type="ECO:0000256" key="1">
    <source>
        <dbReference type="ARBA" id="ARBA00023015"/>
    </source>
</evidence>
<dbReference type="OrthoDB" id="9784272at2"/>
<dbReference type="GO" id="GO:0003677">
    <property type="term" value="F:DNA binding"/>
    <property type="evidence" value="ECO:0007669"/>
    <property type="project" value="UniProtKB-KW"/>
</dbReference>
<evidence type="ECO:0000256" key="4">
    <source>
        <dbReference type="ARBA" id="ARBA00023163"/>
    </source>
</evidence>
<evidence type="ECO:0000256" key="2">
    <source>
        <dbReference type="ARBA" id="ARBA00023082"/>
    </source>
</evidence>
<gene>
    <name evidence="6" type="ORF">TPSD3_06635</name>
</gene>
<keyword evidence="2" id="KW-0731">Sigma factor</keyword>
<dbReference type="NCBIfam" id="TIGR02937">
    <property type="entry name" value="sigma70-ECF"/>
    <property type="match status" value="1"/>
</dbReference>
<reference evidence="6 7" key="1">
    <citation type="submission" date="2016-12" db="EMBL/GenBank/DDBJ databases">
        <title>Thioflexothrix psekupsii D3 genome sequencing and assembly.</title>
        <authorList>
            <person name="Fomenkov A."/>
            <person name="Vincze T."/>
            <person name="Grabovich M."/>
            <person name="Anton B.P."/>
            <person name="Dubinina G."/>
            <person name="Orlova M."/>
            <person name="Belousova E."/>
            <person name="Roberts R.J."/>
        </authorList>
    </citation>
    <scope>NUCLEOTIDE SEQUENCE [LARGE SCALE GENOMIC DNA]</scope>
    <source>
        <strain evidence="6">D3</strain>
    </source>
</reference>
<dbReference type="GO" id="GO:0006352">
    <property type="term" value="P:DNA-templated transcription initiation"/>
    <property type="evidence" value="ECO:0007669"/>
    <property type="project" value="InterPro"/>
</dbReference>
<dbReference type="Gene3D" id="1.10.1740.10">
    <property type="match status" value="1"/>
</dbReference>
<dbReference type="Proteomes" id="UP000194798">
    <property type="component" value="Unassembled WGS sequence"/>
</dbReference>
<evidence type="ECO:0000256" key="3">
    <source>
        <dbReference type="ARBA" id="ARBA00023125"/>
    </source>
</evidence>
<dbReference type="Pfam" id="PF04542">
    <property type="entry name" value="Sigma70_r2"/>
    <property type="match status" value="1"/>
</dbReference>
<dbReference type="AlphaFoldDB" id="A0A251X894"/>
<feature type="domain" description="RNA polymerase sigma-70 region 2" evidence="5">
    <location>
        <begin position="35"/>
        <end position="96"/>
    </location>
</feature>
<protein>
    <recommendedName>
        <fullName evidence="5">RNA polymerase sigma-70 region 2 domain-containing protein</fullName>
    </recommendedName>
</protein>
<comment type="caution">
    <text evidence="6">The sequence shown here is derived from an EMBL/GenBank/DDBJ whole genome shotgun (WGS) entry which is preliminary data.</text>
</comment>
<evidence type="ECO:0000259" key="5">
    <source>
        <dbReference type="Pfam" id="PF04542"/>
    </source>
</evidence>
<dbReference type="InterPro" id="IPR007627">
    <property type="entry name" value="RNA_pol_sigma70_r2"/>
</dbReference>
<keyword evidence="3" id="KW-0238">DNA-binding</keyword>
<keyword evidence="4" id="KW-0804">Transcription</keyword>
<proteinExistence type="predicted"/>
<dbReference type="RefSeq" id="WP_086487800.1">
    <property type="nucleotide sequence ID" value="NZ_MSLT01000012.1"/>
</dbReference>
<dbReference type="InterPro" id="IPR013325">
    <property type="entry name" value="RNA_pol_sigma_r2"/>
</dbReference>
<evidence type="ECO:0000313" key="6">
    <source>
        <dbReference type="EMBL" id="OUD14014.1"/>
    </source>
</evidence>
<dbReference type="PANTHER" id="PTHR43133">
    <property type="entry name" value="RNA POLYMERASE ECF-TYPE SIGMA FACTO"/>
    <property type="match status" value="1"/>
</dbReference>
<dbReference type="SUPFAM" id="SSF88946">
    <property type="entry name" value="Sigma2 domain of RNA polymerase sigma factors"/>
    <property type="match status" value="1"/>
</dbReference>
<dbReference type="InterPro" id="IPR014284">
    <property type="entry name" value="RNA_pol_sigma-70_dom"/>
</dbReference>
<keyword evidence="1" id="KW-0805">Transcription regulation</keyword>
<sequence>MSSQEQIWNDQRAVADIKQGGEAGLKYLYDCYGAKLVAYYCRRYPQLNQSDAEDILQDCFLRFYKSIDHYQPEKSKVYTYLATIYQNCCIDFLKNKSIYSSLDGLEEESFDVSFEELYQLHQIWQQFTAKHQKCADALTLQLDGKYIEEIANALGRSQTATTTFLSECRKKLKSLWQLI</sequence>
<dbReference type="GO" id="GO:0016987">
    <property type="term" value="F:sigma factor activity"/>
    <property type="evidence" value="ECO:0007669"/>
    <property type="project" value="UniProtKB-KW"/>
</dbReference>
<dbReference type="PANTHER" id="PTHR43133:SF8">
    <property type="entry name" value="RNA POLYMERASE SIGMA FACTOR HI_1459-RELATED"/>
    <property type="match status" value="1"/>
</dbReference>
<organism evidence="6 7">
    <name type="scientific">Thioflexithrix psekupsensis</name>
    <dbReference type="NCBI Taxonomy" id="1570016"/>
    <lineage>
        <taxon>Bacteria</taxon>
        <taxon>Pseudomonadati</taxon>
        <taxon>Pseudomonadota</taxon>
        <taxon>Gammaproteobacteria</taxon>
        <taxon>Thiotrichales</taxon>
        <taxon>Thioflexithrix</taxon>
    </lineage>
</organism>
<dbReference type="InterPro" id="IPR039425">
    <property type="entry name" value="RNA_pol_sigma-70-like"/>
</dbReference>
<name>A0A251X894_9GAMM</name>
<accession>A0A251X894</accession>
<evidence type="ECO:0000313" key="7">
    <source>
        <dbReference type="Proteomes" id="UP000194798"/>
    </source>
</evidence>
<dbReference type="EMBL" id="MSLT01000012">
    <property type="protein sequence ID" value="OUD14014.1"/>
    <property type="molecule type" value="Genomic_DNA"/>
</dbReference>